<reference evidence="1" key="1">
    <citation type="journal article" date="2015" name="Nature">
        <title>Complex archaea that bridge the gap between prokaryotes and eukaryotes.</title>
        <authorList>
            <person name="Spang A."/>
            <person name="Saw J.H."/>
            <person name="Jorgensen S.L."/>
            <person name="Zaremba-Niedzwiedzka K."/>
            <person name="Martijn J."/>
            <person name="Lind A.E."/>
            <person name="van Eijk R."/>
            <person name="Schleper C."/>
            <person name="Guy L."/>
            <person name="Ettema T.J."/>
        </authorList>
    </citation>
    <scope>NUCLEOTIDE SEQUENCE</scope>
</reference>
<dbReference type="AlphaFoldDB" id="A0A0F9V3V4"/>
<protein>
    <submittedName>
        <fullName evidence="1">Uncharacterized protein</fullName>
    </submittedName>
</protein>
<comment type="caution">
    <text evidence="1">The sequence shown here is derived from an EMBL/GenBank/DDBJ whole genome shotgun (WGS) entry which is preliminary data.</text>
</comment>
<dbReference type="EMBL" id="LAZR01000050">
    <property type="protein sequence ID" value="KKN98679.1"/>
    <property type="molecule type" value="Genomic_DNA"/>
</dbReference>
<accession>A0A0F9V3V4</accession>
<proteinExistence type="predicted"/>
<gene>
    <name evidence="1" type="ORF">LCGC14_0143580</name>
</gene>
<sequence>MDGGSLDFEREYGNKGPSRRDCTYRLLAKEKDWSVAETIIYLCEKSGLNPANATIYAYTLPAMEKLAGLELFKIYQQDPSKKYLAVYARDAIETAFNL</sequence>
<organism evidence="1">
    <name type="scientific">marine sediment metagenome</name>
    <dbReference type="NCBI Taxonomy" id="412755"/>
    <lineage>
        <taxon>unclassified sequences</taxon>
        <taxon>metagenomes</taxon>
        <taxon>ecological metagenomes</taxon>
    </lineage>
</organism>
<evidence type="ECO:0000313" key="1">
    <source>
        <dbReference type="EMBL" id="KKN98679.1"/>
    </source>
</evidence>
<name>A0A0F9V3V4_9ZZZZ</name>